<reference evidence="1" key="1">
    <citation type="journal article" date="2018" name="Genome Biol. Evol.">
        <title>Genomics and development of Lentinus tigrinus, a white-rot wood-decaying mushroom with dimorphic fruiting bodies.</title>
        <authorList>
            <person name="Wu B."/>
            <person name="Xu Z."/>
            <person name="Knudson A."/>
            <person name="Carlson A."/>
            <person name="Chen N."/>
            <person name="Kovaka S."/>
            <person name="LaButti K."/>
            <person name="Lipzen A."/>
            <person name="Pennachio C."/>
            <person name="Riley R."/>
            <person name="Schakwitz W."/>
            <person name="Umezawa K."/>
            <person name="Ohm R.A."/>
            <person name="Grigoriev I.V."/>
            <person name="Nagy L.G."/>
            <person name="Gibbons J."/>
            <person name="Hibbett D."/>
        </authorList>
    </citation>
    <scope>NUCLEOTIDE SEQUENCE [LARGE SCALE GENOMIC DNA]</scope>
    <source>
        <strain evidence="1">ALCF2SS1-6</strain>
    </source>
</reference>
<proteinExistence type="predicted"/>
<protein>
    <submittedName>
        <fullName evidence="1">Uncharacterized protein</fullName>
    </submittedName>
</protein>
<gene>
    <name evidence="1" type="ORF">L227DRAFT_193349</name>
</gene>
<evidence type="ECO:0000313" key="2">
    <source>
        <dbReference type="Proteomes" id="UP000313359"/>
    </source>
</evidence>
<organism evidence="1 2">
    <name type="scientific">Lentinus tigrinus ALCF2SS1-6</name>
    <dbReference type="NCBI Taxonomy" id="1328759"/>
    <lineage>
        <taxon>Eukaryota</taxon>
        <taxon>Fungi</taxon>
        <taxon>Dikarya</taxon>
        <taxon>Basidiomycota</taxon>
        <taxon>Agaricomycotina</taxon>
        <taxon>Agaricomycetes</taxon>
        <taxon>Polyporales</taxon>
        <taxon>Polyporaceae</taxon>
        <taxon>Lentinus</taxon>
    </lineage>
</organism>
<keyword evidence="2" id="KW-1185">Reference proteome</keyword>
<dbReference type="Proteomes" id="UP000313359">
    <property type="component" value="Unassembled WGS sequence"/>
</dbReference>
<sequence>MFASRRYWGSPAFDAIESLSVVPTCGAAMTLKRFTIWQRSAAVATDFCTTTSRHLSLQASTIPERTSLRPPIANSACHYRNTAHVVVGSETGRLLIG</sequence>
<dbReference type="AlphaFoldDB" id="A0A5C2S463"/>
<evidence type="ECO:0000313" key="1">
    <source>
        <dbReference type="EMBL" id="RPD58300.1"/>
    </source>
</evidence>
<name>A0A5C2S463_9APHY</name>
<accession>A0A5C2S463</accession>
<dbReference type="EMBL" id="ML122276">
    <property type="protein sequence ID" value="RPD58300.1"/>
    <property type="molecule type" value="Genomic_DNA"/>
</dbReference>